<keyword evidence="3" id="KW-1185">Reference proteome</keyword>
<dbReference type="PANTHER" id="PTHR37558:SF1">
    <property type="entry name" value="HTH CENPB-TYPE DOMAIN-CONTAINING PROTEIN"/>
    <property type="match status" value="1"/>
</dbReference>
<evidence type="ECO:0000313" key="3">
    <source>
        <dbReference type="Proteomes" id="UP001321473"/>
    </source>
</evidence>
<accession>A0AAQ4FHW1</accession>
<evidence type="ECO:0000256" key="1">
    <source>
        <dbReference type="SAM" id="MobiDB-lite"/>
    </source>
</evidence>
<dbReference type="AlphaFoldDB" id="A0AAQ4FHW1"/>
<proteinExistence type="predicted"/>
<name>A0AAQ4FHW1_AMBAM</name>
<feature type="region of interest" description="Disordered" evidence="1">
    <location>
        <begin position="184"/>
        <end position="229"/>
    </location>
</feature>
<reference evidence="2 3" key="1">
    <citation type="journal article" date="2023" name="Arcadia Sci">
        <title>De novo assembly of a long-read Amblyomma americanum tick genome.</title>
        <authorList>
            <person name="Chou S."/>
            <person name="Poskanzer K.E."/>
            <person name="Rollins M."/>
            <person name="Thuy-Boun P.S."/>
        </authorList>
    </citation>
    <scope>NUCLEOTIDE SEQUENCE [LARGE SCALE GENOMIC DNA]</scope>
    <source>
        <strain evidence="2">F_SG_1</strain>
        <tissue evidence="2">Salivary glands</tissue>
    </source>
</reference>
<evidence type="ECO:0000313" key="2">
    <source>
        <dbReference type="EMBL" id="KAK8786809.1"/>
    </source>
</evidence>
<sequence>MSSRNRVRFGINLDLELLAYVRSENPFQDAMQWTNIASKMQGIAGRSFTVRAVRDRTELLLGHYAANDRASLNKSGTEEQYQAREVLLQEVLDLAREHGVKLRARRRAYPAPAATPGEANCAPAVQNSPAQARDIYAAAHFDGSAGDGDDQSESASQTFNQILSCDLNDSDTEDVAIQNLDDQTGTLQLPGRDTSPACPHTGQAEATAPAPRPAVRGLREHSLGRQKASTSSAQALLARIADGDVSDGDFSNDEVEECAGIVLNLSEGYCLQDGLPNVDLLAWKAPTRPQQLLQTLTKKTPQN</sequence>
<dbReference type="Proteomes" id="UP001321473">
    <property type="component" value="Unassembled WGS sequence"/>
</dbReference>
<organism evidence="2 3">
    <name type="scientific">Amblyomma americanum</name>
    <name type="common">Lone star tick</name>
    <dbReference type="NCBI Taxonomy" id="6943"/>
    <lineage>
        <taxon>Eukaryota</taxon>
        <taxon>Metazoa</taxon>
        <taxon>Ecdysozoa</taxon>
        <taxon>Arthropoda</taxon>
        <taxon>Chelicerata</taxon>
        <taxon>Arachnida</taxon>
        <taxon>Acari</taxon>
        <taxon>Parasitiformes</taxon>
        <taxon>Ixodida</taxon>
        <taxon>Ixodoidea</taxon>
        <taxon>Ixodidae</taxon>
        <taxon>Amblyomminae</taxon>
        <taxon>Amblyomma</taxon>
    </lineage>
</organism>
<dbReference type="EMBL" id="JARKHS020002373">
    <property type="protein sequence ID" value="KAK8786809.1"/>
    <property type="molecule type" value="Genomic_DNA"/>
</dbReference>
<comment type="caution">
    <text evidence="2">The sequence shown here is derived from an EMBL/GenBank/DDBJ whole genome shotgun (WGS) entry which is preliminary data.</text>
</comment>
<dbReference type="PANTHER" id="PTHR37558">
    <property type="entry name" value="HTH CENPB-TYPE DOMAIN-CONTAINING PROTEIN"/>
    <property type="match status" value="1"/>
</dbReference>
<protein>
    <submittedName>
        <fullName evidence="2">Uncharacterized protein</fullName>
    </submittedName>
</protein>
<gene>
    <name evidence="2" type="ORF">V5799_023414</name>
</gene>